<reference evidence="1" key="2">
    <citation type="submission" date="2023-05" db="EMBL/GenBank/DDBJ databases">
        <authorList>
            <consortium name="Lawrence Berkeley National Laboratory"/>
            <person name="Steindorff A."/>
            <person name="Hensen N."/>
            <person name="Bonometti L."/>
            <person name="Westerberg I."/>
            <person name="Brannstrom I.O."/>
            <person name="Guillou S."/>
            <person name="Cros-Aarteil S."/>
            <person name="Calhoun S."/>
            <person name="Haridas S."/>
            <person name="Kuo A."/>
            <person name="Mondo S."/>
            <person name="Pangilinan J."/>
            <person name="Riley R."/>
            <person name="Labutti K."/>
            <person name="Andreopoulos B."/>
            <person name="Lipzen A."/>
            <person name="Chen C."/>
            <person name="Yanf M."/>
            <person name="Daum C."/>
            <person name="Ng V."/>
            <person name="Clum A."/>
            <person name="Ohm R."/>
            <person name="Martin F."/>
            <person name="Silar P."/>
            <person name="Natvig D."/>
            <person name="Lalanne C."/>
            <person name="Gautier V."/>
            <person name="Ament-Velasquez S.L."/>
            <person name="Kruys A."/>
            <person name="Hutchinson M.I."/>
            <person name="Powell A.J."/>
            <person name="Barry K."/>
            <person name="Miller A.N."/>
            <person name="Grigoriev I.V."/>
            <person name="Debuchy R."/>
            <person name="Gladieux P."/>
            <person name="Thoren M.H."/>
            <person name="Johannesson H."/>
        </authorList>
    </citation>
    <scope>NUCLEOTIDE SEQUENCE</scope>
    <source>
        <strain evidence="1">CBS 990.96</strain>
    </source>
</reference>
<gene>
    <name evidence="1" type="ORF">QBC38DRAFT_112806</name>
</gene>
<name>A0AAN7BFP0_9PEZI</name>
<evidence type="ECO:0000313" key="2">
    <source>
        <dbReference type="Proteomes" id="UP001301958"/>
    </source>
</evidence>
<keyword evidence="2" id="KW-1185">Reference proteome</keyword>
<sequence length="180" mass="20536">MPDCSTCSDGRVPEDQMETCGCKKRSEIAVSKRKFAQALRTVLPKLNIKLKPANARSSHSSRRVRGKLSQALRTMLRKYKIAKLEKEIVRTEQALQLGLVSELWFSRQDAITASNTPQFQNASPVIQHFIQQWSRGHSELKALIDTTANDIKEEVRLEVRQEQSETRLAMADHLKVYESN</sequence>
<evidence type="ECO:0000313" key="1">
    <source>
        <dbReference type="EMBL" id="KAK4221812.1"/>
    </source>
</evidence>
<protein>
    <submittedName>
        <fullName evidence="1">Uncharacterized protein</fullName>
    </submittedName>
</protein>
<comment type="caution">
    <text evidence="1">The sequence shown here is derived from an EMBL/GenBank/DDBJ whole genome shotgun (WGS) entry which is preliminary data.</text>
</comment>
<organism evidence="1 2">
    <name type="scientific">Podospora fimiseda</name>
    <dbReference type="NCBI Taxonomy" id="252190"/>
    <lineage>
        <taxon>Eukaryota</taxon>
        <taxon>Fungi</taxon>
        <taxon>Dikarya</taxon>
        <taxon>Ascomycota</taxon>
        <taxon>Pezizomycotina</taxon>
        <taxon>Sordariomycetes</taxon>
        <taxon>Sordariomycetidae</taxon>
        <taxon>Sordariales</taxon>
        <taxon>Podosporaceae</taxon>
        <taxon>Podospora</taxon>
    </lineage>
</organism>
<accession>A0AAN7BFP0</accession>
<dbReference type="Proteomes" id="UP001301958">
    <property type="component" value="Unassembled WGS sequence"/>
</dbReference>
<reference evidence="1" key="1">
    <citation type="journal article" date="2023" name="Mol. Phylogenet. Evol.">
        <title>Genome-scale phylogeny and comparative genomics of the fungal order Sordariales.</title>
        <authorList>
            <person name="Hensen N."/>
            <person name="Bonometti L."/>
            <person name="Westerberg I."/>
            <person name="Brannstrom I.O."/>
            <person name="Guillou S."/>
            <person name="Cros-Aarteil S."/>
            <person name="Calhoun S."/>
            <person name="Haridas S."/>
            <person name="Kuo A."/>
            <person name="Mondo S."/>
            <person name="Pangilinan J."/>
            <person name="Riley R."/>
            <person name="LaButti K."/>
            <person name="Andreopoulos B."/>
            <person name="Lipzen A."/>
            <person name="Chen C."/>
            <person name="Yan M."/>
            <person name="Daum C."/>
            <person name="Ng V."/>
            <person name="Clum A."/>
            <person name="Steindorff A."/>
            <person name="Ohm R.A."/>
            <person name="Martin F."/>
            <person name="Silar P."/>
            <person name="Natvig D.O."/>
            <person name="Lalanne C."/>
            <person name="Gautier V."/>
            <person name="Ament-Velasquez S.L."/>
            <person name="Kruys A."/>
            <person name="Hutchinson M.I."/>
            <person name="Powell A.J."/>
            <person name="Barry K."/>
            <person name="Miller A.N."/>
            <person name="Grigoriev I.V."/>
            <person name="Debuchy R."/>
            <person name="Gladieux P."/>
            <person name="Hiltunen Thoren M."/>
            <person name="Johannesson H."/>
        </authorList>
    </citation>
    <scope>NUCLEOTIDE SEQUENCE</scope>
    <source>
        <strain evidence="1">CBS 990.96</strain>
    </source>
</reference>
<dbReference type="EMBL" id="MU865513">
    <property type="protein sequence ID" value="KAK4221812.1"/>
    <property type="molecule type" value="Genomic_DNA"/>
</dbReference>
<dbReference type="AlphaFoldDB" id="A0AAN7BFP0"/>
<proteinExistence type="predicted"/>